<dbReference type="PANTHER" id="PTHR21481:SF0">
    <property type="entry name" value="PROTEIN CLEC16A"/>
    <property type="match status" value="1"/>
</dbReference>
<evidence type="ECO:0000313" key="5">
    <source>
        <dbReference type="Proteomes" id="UP000813463"/>
    </source>
</evidence>
<evidence type="ECO:0000313" key="6">
    <source>
        <dbReference type="RefSeq" id="XP_056684401.1"/>
    </source>
</evidence>
<dbReference type="Pfam" id="PF09758">
    <property type="entry name" value="FPL"/>
    <property type="match status" value="1"/>
</dbReference>
<keyword evidence="2" id="KW-0072">Autophagy</keyword>
<dbReference type="Pfam" id="PF19439">
    <property type="entry name" value="CLEC16A_C"/>
    <property type="match status" value="1"/>
</dbReference>
<dbReference type="GeneID" id="110806025"/>
<dbReference type="InterPro" id="IPR045820">
    <property type="entry name" value="CLEC16A/TT9_C"/>
</dbReference>
<accession>A0ABM3QM18</accession>
<evidence type="ECO:0000256" key="1">
    <source>
        <dbReference type="ARBA" id="ARBA00006441"/>
    </source>
</evidence>
<evidence type="ECO:0000259" key="4">
    <source>
        <dbReference type="Pfam" id="PF19439"/>
    </source>
</evidence>
<feature type="domain" description="FPL" evidence="3">
    <location>
        <begin position="42"/>
        <end position="192"/>
    </location>
</feature>
<feature type="domain" description="CLEC16A/TT9 C-terminal" evidence="4">
    <location>
        <begin position="242"/>
        <end position="348"/>
    </location>
</feature>
<evidence type="ECO:0000256" key="2">
    <source>
        <dbReference type="ARBA" id="ARBA00023006"/>
    </source>
</evidence>
<dbReference type="InterPro" id="IPR019155">
    <property type="entry name" value="CLEC16A/TT9_N"/>
</dbReference>
<protein>
    <submittedName>
        <fullName evidence="6">Protein TRANSPARENT TESTA 9 isoform X1</fullName>
    </submittedName>
</protein>
<evidence type="ECO:0000259" key="3">
    <source>
        <dbReference type="Pfam" id="PF09758"/>
    </source>
</evidence>
<name>A0ABM3QM18_SPIOL</name>
<sequence>MLRSLWRPFDRFSLQHFRYIINELQGVEVVDTSNRERIVDILQSIVEIVTYGDRHDPSIFECFMEHQVLAEFVRMLKVSRDTRIAAKVLQYFSIMIQNLCREHAIYYCFSNGHINSIITHEYEFHVSDIALYYVSFIRAVGGKLNKDTICLLLKVQEGTVTSFSLYTEALRFAQHGDKMIQASIRSLTLSIYNVSDDMICQFLMTPPESEYFSDLILKLREECVHLDATVCSMRKNYSSDKRTELMSGIDKLLDDLYYIKDLLCLGKSHLNTVVFHKLLGLLVVPIMIPLMQLGKSTGVKISSVTSLYLLSRLLQVVDKKEMLDSVASLILYPHVASCPVFDTEGYATDRSQVKTTSDQLNDIEQILNSSFESHDNGEAFGDILEPKLSAHHLLSFQWDRVQERVGILSYIFSDNQGLLFASLMLLLILAESNDLDNLLASVFGFHQKTAETDDSVDSKLFDGIIFLKCIPQILNALLNIVGSYTPSSTLNQWHAAWFLLKVIDLQRSRLGHHELHLFNVNIRLNASFHKAREHLLDEVSGCWFDYIVDTFEKEWISCKKALEESSRNKDLFFLLQIAFHKPSSDGNNIDAWQRMVDAVKIFVLHLQLKAYVLDGCIPNNSPINSRTTSLPNPGSILALDLSIVNFGSEVTLGSGIPCKISFSKVGVRDIYMIPVAKGLCGKLLLVEKHPFRSQTGTVLAIARLAGLTQPNIDENGTWLHLCIREFNPKFLDKRSDLNLPNHETDARWTLGFSDAEACEAAFSLIAEQTCNQRSFTESLLAPSLYGNLLGGGEDIQSS</sequence>
<dbReference type="InterPro" id="IPR039272">
    <property type="entry name" value="CLEC16A/TT9"/>
</dbReference>
<comment type="similarity">
    <text evidence="1">Belongs to the CLEC16A/gop-1 family.</text>
</comment>
<organism evidence="5 6">
    <name type="scientific">Spinacia oleracea</name>
    <name type="common">Spinach</name>
    <dbReference type="NCBI Taxonomy" id="3562"/>
    <lineage>
        <taxon>Eukaryota</taxon>
        <taxon>Viridiplantae</taxon>
        <taxon>Streptophyta</taxon>
        <taxon>Embryophyta</taxon>
        <taxon>Tracheophyta</taxon>
        <taxon>Spermatophyta</taxon>
        <taxon>Magnoliopsida</taxon>
        <taxon>eudicotyledons</taxon>
        <taxon>Gunneridae</taxon>
        <taxon>Pentapetalae</taxon>
        <taxon>Caryophyllales</taxon>
        <taxon>Chenopodiaceae</taxon>
        <taxon>Chenopodioideae</taxon>
        <taxon>Anserineae</taxon>
        <taxon>Spinacia</taxon>
    </lineage>
</organism>
<reference evidence="5" key="1">
    <citation type="journal article" date="2021" name="Nat. Commun.">
        <title>Genomic analyses provide insights into spinach domestication and the genetic basis of agronomic traits.</title>
        <authorList>
            <person name="Cai X."/>
            <person name="Sun X."/>
            <person name="Xu C."/>
            <person name="Sun H."/>
            <person name="Wang X."/>
            <person name="Ge C."/>
            <person name="Zhang Z."/>
            <person name="Wang Q."/>
            <person name="Fei Z."/>
            <person name="Jiao C."/>
            <person name="Wang Q."/>
        </authorList>
    </citation>
    <scope>NUCLEOTIDE SEQUENCE [LARGE SCALE GENOMIC DNA]</scope>
    <source>
        <strain evidence="5">cv. Varoflay</strain>
    </source>
</reference>
<proteinExistence type="inferred from homology"/>
<dbReference type="RefSeq" id="XP_056684401.1">
    <property type="nucleotide sequence ID" value="XM_056828423.1"/>
</dbReference>
<dbReference type="Proteomes" id="UP000813463">
    <property type="component" value="Chromosome 5"/>
</dbReference>
<dbReference type="PANTHER" id="PTHR21481">
    <property type="entry name" value="PROTEIN CLEC16A"/>
    <property type="match status" value="1"/>
</dbReference>
<reference evidence="6" key="2">
    <citation type="submission" date="2025-08" db="UniProtKB">
        <authorList>
            <consortium name="RefSeq"/>
        </authorList>
    </citation>
    <scope>IDENTIFICATION</scope>
    <source>
        <tissue evidence="6">Leaf</tissue>
    </source>
</reference>
<keyword evidence="5" id="KW-1185">Reference proteome</keyword>
<gene>
    <name evidence="6" type="primary">LOC110806025</name>
</gene>